<dbReference type="KEGG" id="suam:BOO69_04115"/>
<dbReference type="Proteomes" id="UP000181897">
    <property type="component" value="Chromosome"/>
</dbReference>
<name>A0A1J0WEF4_9RHOB</name>
<evidence type="ECO:0000313" key="2">
    <source>
        <dbReference type="EMBL" id="APE42698.1"/>
    </source>
</evidence>
<keyword evidence="3" id="KW-1185">Reference proteome</keyword>
<evidence type="ECO:0000256" key="1">
    <source>
        <dbReference type="SAM" id="MobiDB-lite"/>
    </source>
</evidence>
<evidence type="ECO:0000313" key="3">
    <source>
        <dbReference type="Proteomes" id="UP000181897"/>
    </source>
</evidence>
<feature type="compositionally biased region" description="Basic and acidic residues" evidence="1">
    <location>
        <begin position="7"/>
        <end position="19"/>
    </location>
</feature>
<sequence>MILKQGLRPDTRQTEDEPMKTNTRFIKNVIETAAKDDTVMPWARGARRKAFIAKRSAETTPARKTA</sequence>
<dbReference type="OrthoDB" id="7873492at2"/>
<accession>A0A1J0WEF4</accession>
<dbReference type="RefSeq" id="WP_071970578.1">
    <property type="nucleotide sequence ID" value="NZ_CP018076.1"/>
</dbReference>
<dbReference type="STRING" id="1917485.BOO69_04115"/>
<gene>
    <name evidence="2" type="ORF">BOO69_04115</name>
</gene>
<proteinExistence type="predicted"/>
<organism evidence="2 3">
    <name type="scientific">Sulfitobacter alexandrii</name>
    <dbReference type="NCBI Taxonomy" id="1917485"/>
    <lineage>
        <taxon>Bacteria</taxon>
        <taxon>Pseudomonadati</taxon>
        <taxon>Pseudomonadota</taxon>
        <taxon>Alphaproteobacteria</taxon>
        <taxon>Rhodobacterales</taxon>
        <taxon>Roseobacteraceae</taxon>
        <taxon>Sulfitobacter</taxon>
    </lineage>
</organism>
<reference evidence="2 3" key="1">
    <citation type="submission" date="2016-11" db="EMBL/GenBank/DDBJ databases">
        <title>Complete genome sequence of Sulfitobacter sp. AM1-D1, a toxic bacteria associated with marine dinoflagellate Alexandrium minutum in East China Sea.</title>
        <authorList>
            <person name="Yang Q."/>
            <person name="Zhang X."/>
            <person name="Tian X."/>
        </authorList>
    </citation>
    <scope>NUCLEOTIDE SEQUENCE [LARGE SCALE GENOMIC DNA]</scope>
    <source>
        <strain evidence="2 3">AM1-D1</strain>
    </source>
</reference>
<feature type="region of interest" description="Disordered" evidence="1">
    <location>
        <begin position="1"/>
        <end position="20"/>
    </location>
</feature>
<dbReference type="EMBL" id="CP018076">
    <property type="protein sequence ID" value="APE42698.1"/>
    <property type="molecule type" value="Genomic_DNA"/>
</dbReference>
<protein>
    <submittedName>
        <fullName evidence="2">Uncharacterized protein</fullName>
    </submittedName>
</protein>
<dbReference type="AlphaFoldDB" id="A0A1J0WEF4"/>